<comment type="caution">
    <text evidence="1">The sequence shown here is derived from an EMBL/GenBank/DDBJ whole genome shotgun (WGS) entry which is preliminary data.</text>
</comment>
<protein>
    <submittedName>
        <fullName evidence="1">Uncharacterized protein</fullName>
    </submittedName>
</protein>
<accession>A0A8S4NH34</accession>
<evidence type="ECO:0000313" key="2">
    <source>
        <dbReference type="Proteomes" id="UP000749559"/>
    </source>
</evidence>
<gene>
    <name evidence="1" type="ORF">OFUS_LOCUS6690</name>
</gene>
<evidence type="ECO:0000313" key="1">
    <source>
        <dbReference type="EMBL" id="CAH1779934.1"/>
    </source>
</evidence>
<dbReference type="SUPFAM" id="SSF52266">
    <property type="entry name" value="SGNH hydrolase"/>
    <property type="match status" value="1"/>
</dbReference>
<dbReference type="AlphaFoldDB" id="A0A8S4NH34"/>
<name>A0A8S4NH34_OWEFU</name>
<dbReference type="Proteomes" id="UP000749559">
    <property type="component" value="Unassembled WGS sequence"/>
</dbReference>
<keyword evidence="2" id="KW-1185">Reference proteome</keyword>
<proteinExistence type="predicted"/>
<organism evidence="1 2">
    <name type="scientific">Owenia fusiformis</name>
    <name type="common">Polychaete worm</name>
    <dbReference type="NCBI Taxonomy" id="6347"/>
    <lineage>
        <taxon>Eukaryota</taxon>
        <taxon>Metazoa</taxon>
        <taxon>Spiralia</taxon>
        <taxon>Lophotrochozoa</taxon>
        <taxon>Annelida</taxon>
        <taxon>Polychaeta</taxon>
        <taxon>Sedentaria</taxon>
        <taxon>Canalipalpata</taxon>
        <taxon>Sabellida</taxon>
        <taxon>Oweniida</taxon>
        <taxon>Oweniidae</taxon>
        <taxon>Owenia</taxon>
    </lineage>
</organism>
<dbReference type="EMBL" id="CAIIXF020000003">
    <property type="protein sequence ID" value="CAH1779934.1"/>
    <property type="molecule type" value="Genomic_DNA"/>
</dbReference>
<sequence length="406" mass="46930">MKTNSSMNMQNKTRVLTVVSILLISLYVGVYNTFSTKLVVTYPKMNAVLQSIVALRNEGNNEGNHTFLNQMLLDELTKGYWKPKYVTDEYKKYVIDRVKRARDFNNMEYSNDTKCSHETGSYRTLCNSVDKKACCKENTCQDIPVANCTCPTCFDERPRIHPEFYDWTPYRAHMRKNISGKDICTGLRYLNVSSMIILGDSLIRNFYHNFRRRVANETKAEDTQGCRSDDHVKDWRDDACKNRTNVGSSVQICNQIKFLFKSQIHVELGSTKDAMQTALKEMKKDTLGQMLVLTDIGLWTDLNTQIVSVYLDQLLQETNALGETHIIYMTPYIPGIRKSPRWTGQTKEKSIEFAKYFRTFTKERKISFLDPTELVKNLVSWDGTHYTFGLDDALIDIIAAYIIRDL</sequence>
<dbReference type="OrthoDB" id="6151888at2759"/>
<reference evidence="1" key="1">
    <citation type="submission" date="2022-03" db="EMBL/GenBank/DDBJ databases">
        <authorList>
            <person name="Martin C."/>
        </authorList>
    </citation>
    <scope>NUCLEOTIDE SEQUENCE</scope>
</reference>